<comment type="caution">
    <text evidence="1">The sequence shown here is derived from an EMBL/GenBank/DDBJ whole genome shotgun (WGS) entry which is preliminary data.</text>
</comment>
<dbReference type="AlphaFoldDB" id="A0AAE0DBJ6"/>
<evidence type="ECO:0000313" key="2">
    <source>
        <dbReference type="Proteomes" id="UP001281614"/>
    </source>
</evidence>
<dbReference type="Proteomes" id="UP001281614">
    <property type="component" value="Unassembled WGS sequence"/>
</dbReference>
<proteinExistence type="predicted"/>
<reference evidence="1" key="1">
    <citation type="submission" date="2023-02" db="EMBL/GenBank/DDBJ databases">
        <title>Colletotrichum kahawae CIFC_Que2 genome sequencing and assembly.</title>
        <authorList>
            <person name="Baroncelli R."/>
        </authorList>
    </citation>
    <scope>NUCLEOTIDE SEQUENCE</scope>
    <source>
        <strain evidence="1">CIFC_Que2</strain>
    </source>
</reference>
<sequence length="53" mass="6474">MQGNVWPNRVQHQLHLHLRGSGMRWQFDRKRNGRYHHIDNWAGYCNDDSRSNQ</sequence>
<accession>A0AAE0DBJ6</accession>
<organism evidence="1 2">
    <name type="scientific">Colletotrichum kahawae</name>
    <name type="common">Coffee berry disease fungus</name>
    <dbReference type="NCBI Taxonomy" id="34407"/>
    <lineage>
        <taxon>Eukaryota</taxon>
        <taxon>Fungi</taxon>
        <taxon>Dikarya</taxon>
        <taxon>Ascomycota</taxon>
        <taxon>Pezizomycotina</taxon>
        <taxon>Sordariomycetes</taxon>
        <taxon>Hypocreomycetidae</taxon>
        <taxon>Glomerellales</taxon>
        <taxon>Glomerellaceae</taxon>
        <taxon>Colletotrichum</taxon>
        <taxon>Colletotrichum gloeosporioides species complex</taxon>
    </lineage>
</organism>
<keyword evidence="2" id="KW-1185">Reference proteome</keyword>
<evidence type="ECO:0000313" key="1">
    <source>
        <dbReference type="EMBL" id="KAK2774661.1"/>
    </source>
</evidence>
<name>A0AAE0DBJ6_COLKA</name>
<gene>
    <name evidence="1" type="ORF">CKAH01_13107</name>
</gene>
<protein>
    <submittedName>
        <fullName evidence="1">Uncharacterized protein</fullName>
    </submittedName>
</protein>
<dbReference type="EMBL" id="VYYT01000044">
    <property type="protein sequence ID" value="KAK2774661.1"/>
    <property type="molecule type" value="Genomic_DNA"/>
</dbReference>